<feature type="region of interest" description="Disordered" evidence="3">
    <location>
        <begin position="318"/>
        <end position="338"/>
    </location>
</feature>
<feature type="compositionally biased region" description="Low complexity" evidence="3">
    <location>
        <begin position="326"/>
        <end position="337"/>
    </location>
</feature>
<dbReference type="InterPro" id="IPR001138">
    <property type="entry name" value="Zn2Cys6_DnaBD"/>
</dbReference>
<dbReference type="InterPro" id="IPR036864">
    <property type="entry name" value="Zn2-C6_fun-type_DNA-bd_sf"/>
</dbReference>
<dbReference type="EMBL" id="JBBXMP010000048">
    <property type="protein sequence ID" value="KAL0065404.1"/>
    <property type="molecule type" value="Genomic_DNA"/>
</dbReference>
<reference evidence="5 6" key="1">
    <citation type="submission" date="2024-05" db="EMBL/GenBank/DDBJ databases">
        <title>A draft genome resource for the thread blight pathogen Marasmius tenuissimus strain MS-2.</title>
        <authorList>
            <person name="Yulfo-Soto G.E."/>
            <person name="Baruah I.K."/>
            <person name="Amoako-Attah I."/>
            <person name="Bukari Y."/>
            <person name="Meinhardt L.W."/>
            <person name="Bailey B.A."/>
            <person name="Cohen S.P."/>
        </authorList>
    </citation>
    <scope>NUCLEOTIDE SEQUENCE [LARGE SCALE GENOMIC DNA]</scope>
    <source>
        <strain evidence="5 6">MS-2</strain>
    </source>
</reference>
<organism evidence="5 6">
    <name type="scientific">Marasmius tenuissimus</name>
    <dbReference type="NCBI Taxonomy" id="585030"/>
    <lineage>
        <taxon>Eukaryota</taxon>
        <taxon>Fungi</taxon>
        <taxon>Dikarya</taxon>
        <taxon>Basidiomycota</taxon>
        <taxon>Agaricomycotina</taxon>
        <taxon>Agaricomycetes</taxon>
        <taxon>Agaricomycetidae</taxon>
        <taxon>Agaricales</taxon>
        <taxon>Marasmiineae</taxon>
        <taxon>Marasmiaceae</taxon>
        <taxon>Marasmius</taxon>
    </lineage>
</organism>
<comment type="caution">
    <text evidence="5">The sequence shown here is derived from an EMBL/GenBank/DDBJ whole genome shotgun (WGS) entry which is preliminary data.</text>
</comment>
<evidence type="ECO:0000313" key="5">
    <source>
        <dbReference type="EMBL" id="KAL0065404.1"/>
    </source>
</evidence>
<dbReference type="Pfam" id="PF04082">
    <property type="entry name" value="Fungal_trans"/>
    <property type="match status" value="1"/>
</dbReference>
<dbReference type="SUPFAM" id="SSF57701">
    <property type="entry name" value="Zn2/Cys6 DNA-binding domain"/>
    <property type="match status" value="1"/>
</dbReference>
<dbReference type="Proteomes" id="UP001437256">
    <property type="component" value="Unassembled WGS sequence"/>
</dbReference>
<dbReference type="InterPro" id="IPR007219">
    <property type="entry name" value="XnlR_reg_dom"/>
</dbReference>
<evidence type="ECO:0000256" key="1">
    <source>
        <dbReference type="ARBA" id="ARBA00022723"/>
    </source>
</evidence>
<dbReference type="SMART" id="SM00906">
    <property type="entry name" value="Fungal_trans"/>
    <property type="match status" value="1"/>
</dbReference>
<evidence type="ECO:0000259" key="4">
    <source>
        <dbReference type="PROSITE" id="PS50048"/>
    </source>
</evidence>
<dbReference type="SMART" id="SM00066">
    <property type="entry name" value="GAL4"/>
    <property type="match status" value="1"/>
</dbReference>
<keyword evidence="2" id="KW-0539">Nucleus</keyword>
<evidence type="ECO:0000256" key="3">
    <source>
        <dbReference type="SAM" id="MobiDB-lite"/>
    </source>
</evidence>
<accession>A0ABR2ZW61</accession>
<dbReference type="PROSITE" id="PS00463">
    <property type="entry name" value="ZN2_CY6_FUNGAL_1"/>
    <property type="match status" value="1"/>
</dbReference>
<keyword evidence="1" id="KW-0479">Metal-binding</keyword>
<dbReference type="PANTHER" id="PTHR46910">
    <property type="entry name" value="TRANSCRIPTION FACTOR PDR1"/>
    <property type="match status" value="1"/>
</dbReference>
<gene>
    <name evidence="5" type="primary">GIN1_30</name>
    <name evidence="5" type="ORF">AAF712_007613</name>
</gene>
<dbReference type="InterPro" id="IPR050987">
    <property type="entry name" value="AtrR-like"/>
</dbReference>
<evidence type="ECO:0000256" key="2">
    <source>
        <dbReference type="ARBA" id="ARBA00023242"/>
    </source>
</evidence>
<dbReference type="CDD" id="cd00067">
    <property type="entry name" value="GAL4"/>
    <property type="match status" value="1"/>
</dbReference>
<dbReference type="CDD" id="cd12148">
    <property type="entry name" value="fungal_TF_MHR"/>
    <property type="match status" value="1"/>
</dbReference>
<feature type="compositionally biased region" description="Low complexity" evidence="3">
    <location>
        <begin position="735"/>
        <end position="747"/>
    </location>
</feature>
<feature type="compositionally biased region" description="Acidic residues" evidence="3">
    <location>
        <begin position="721"/>
        <end position="734"/>
    </location>
</feature>
<feature type="domain" description="Zn(2)-C6 fungal-type" evidence="4">
    <location>
        <begin position="16"/>
        <end position="49"/>
    </location>
</feature>
<feature type="region of interest" description="Disordered" evidence="3">
    <location>
        <begin position="713"/>
        <end position="774"/>
    </location>
</feature>
<dbReference type="PROSITE" id="PS50048">
    <property type="entry name" value="ZN2_CY6_FUNGAL_2"/>
    <property type="match status" value="1"/>
</dbReference>
<keyword evidence="6" id="KW-1185">Reference proteome</keyword>
<dbReference type="PANTHER" id="PTHR46910:SF38">
    <property type="entry name" value="ZN(2)-C6 FUNGAL-TYPE DOMAIN-CONTAINING PROTEIN"/>
    <property type="match status" value="1"/>
</dbReference>
<evidence type="ECO:0000313" key="6">
    <source>
        <dbReference type="Proteomes" id="UP001437256"/>
    </source>
</evidence>
<sequence length="916" mass="101804">MDDDGAPYKKRRLQNACDECRRRKIKCDSANMPGNVCSNCLAFRTQCTHALAMAKKKRGPARGTPRGTKSIQSIVKSILSETKPYVVPEDPKALRQLVMDLAKRIVDLEEQLEELKSADGSKSSPNTSPPMSTSMISTFYTPASTPAPDHDCKYNEDPDAPTSDLILDFVKHLKLDHAHTRHFGQSSSLTLLMSAVGESQTSTTGEDLNQNKKRAFEPERALPKRAPMNVNRRGEFWNVHSWQMTPQPSPPQYTFPPPDLLSSLVDLYFAHVNPFFLILHRGIFEKSLRDKLHEEDPHFAAVVLVVCAMASRFSDDPRVLAEPEDPASTTPTTPTDTNSIRLSAGWKWFKQIRLIKTSFMEPPSIYELQLYCIAIYFVQGTSASEMCWVMLGLGVRFAQDLGIHRQQPFGSEKQSSKPTVESQMWNRAFWGLVSVDVVMSTFLGRPRAMHTDDFDVPLPIECDDEYWETEDPEQAFRQPPDKPCTISYWFAFLKLLDIVGFAQRTIYAVRKTDMWTRMGMTGPEWNEKIVAELDSALNEWVDTIPEHLKWNPSNPSKTFFVQSTILHVTFYWVQILIHRPFLSPTSEEEVLGKRFPSLAICANAARSVVHLVEVEQRTLGTGPLRGGGFGPGPFPTVMNAIYSSAIVLFLNALRGRRARTSPSTISELGDVRRCAEILKRYEPVSQVSGRLCDVLSALLSLCDFSSLSTKRPMSIAQGENGDYDDEDGEIDGDSSDSSVDVLESSVSRHPRPIAGSKRVVSASAPAAGTSSMPASGFPEPHSMNPGFQPAQFPEFSLPMTSAGLGSLPLHETFAYDPFIMYPNQPSNTDMSGVTFGNNLQESDYTSRTMAESLSTAFGNLGPDAFFLPFGAESQDQGNLPDGTQVGPLNHGFGSADWNLYMTGIDDLLRSQDFSTM</sequence>
<proteinExistence type="predicted"/>
<dbReference type="Pfam" id="PF00172">
    <property type="entry name" value="Zn_clus"/>
    <property type="match status" value="1"/>
</dbReference>
<name>A0ABR2ZW61_9AGAR</name>
<protein>
    <submittedName>
        <fullName evidence="5">Gypsy retrotransposon integrase-like protein 1</fullName>
    </submittedName>
</protein>
<dbReference type="Gene3D" id="4.10.240.10">
    <property type="entry name" value="Zn(2)-C6 fungal-type DNA-binding domain"/>
    <property type="match status" value="1"/>
</dbReference>